<reference evidence="3" key="1">
    <citation type="journal article" date="2019" name="Int. J. Syst. Evol. Microbiol.">
        <title>The Global Catalogue of Microorganisms (GCM) 10K type strain sequencing project: providing services to taxonomists for standard genome sequencing and annotation.</title>
        <authorList>
            <consortium name="The Broad Institute Genomics Platform"/>
            <consortium name="The Broad Institute Genome Sequencing Center for Infectious Disease"/>
            <person name="Wu L."/>
            <person name="Ma J."/>
        </authorList>
    </citation>
    <scope>NUCLEOTIDE SEQUENCE [LARGE SCALE GENOMIC DNA]</scope>
    <source>
        <strain evidence="3">KCTC 42282</strain>
    </source>
</reference>
<evidence type="ECO:0000256" key="1">
    <source>
        <dbReference type="SAM" id="Phobius"/>
    </source>
</evidence>
<feature type="transmembrane region" description="Helical" evidence="1">
    <location>
        <begin position="60"/>
        <end position="82"/>
    </location>
</feature>
<dbReference type="Proteomes" id="UP001595704">
    <property type="component" value="Unassembled WGS sequence"/>
</dbReference>
<accession>A0ABV7UGV2</accession>
<name>A0ABV7UGV2_9HYPH</name>
<evidence type="ECO:0000313" key="2">
    <source>
        <dbReference type="EMBL" id="MFC3637932.1"/>
    </source>
</evidence>
<keyword evidence="3" id="KW-1185">Reference proteome</keyword>
<dbReference type="RefSeq" id="WP_191320728.1">
    <property type="nucleotide sequence ID" value="NZ_BNCG01000023.1"/>
</dbReference>
<feature type="transmembrane region" description="Helical" evidence="1">
    <location>
        <begin position="149"/>
        <end position="167"/>
    </location>
</feature>
<sequence length="363" mass="38909">MDIAVLTAVVAIWSLIQGAVLLSRWNSFPDAPDLWWSGVGIVLVGLGSGLFAARYFGLSYILASFFANMIVLTGLSFMVQGVRSFDGFAARPILLVGPALLWALASSSPAFRASHFAGLWLFCPLAVALSSIPIIQLARGGLQLRAHRMLLGLWMLIAGAMASKIIDAPSVVPGLVDRFAFSAWHLVFLILSVIAVAALGYVNLALANSLETVDAIARALESRLGALCGPTRKLQTGPICEPQFIWSLRLDRLVVSQGPRNNLIDSVIDEIASAISDECPGIIHIQRLGFDRIIWITTLRTENYVGKLSALVAHINAIILDPKFPCMNLTCGATRLRNDDLPGAAASADLHAALLRARYGGGD</sequence>
<feature type="transmembrane region" description="Helical" evidence="1">
    <location>
        <begin position="88"/>
        <end position="105"/>
    </location>
</feature>
<feature type="transmembrane region" description="Helical" evidence="1">
    <location>
        <begin position="179"/>
        <end position="202"/>
    </location>
</feature>
<organism evidence="2 3">
    <name type="scientific">Camelimonas fluminis</name>
    <dbReference type="NCBI Taxonomy" id="1576911"/>
    <lineage>
        <taxon>Bacteria</taxon>
        <taxon>Pseudomonadati</taxon>
        <taxon>Pseudomonadota</taxon>
        <taxon>Alphaproteobacteria</taxon>
        <taxon>Hyphomicrobiales</taxon>
        <taxon>Chelatococcaceae</taxon>
        <taxon>Camelimonas</taxon>
    </lineage>
</organism>
<feature type="transmembrane region" description="Helical" evidence="1">
    <location>
        <begin position="117"/>
        <end position="137"/>
    </location>
</feature>
<keyword evidence="1" id="KW-0812">Transmembrane</keyword>
<keyword evidence="1" id="KW-1133">Transmembrane helix</keyword>
<comment type="caution">
    <text evidence="2">The sequence shown here is derived from an EMBL/GenBank/DDBJ whole genome shotgun (WGS) entry which is preliminary data.</text>
</comment>
<gene>
    <name evidence="2" type="ORF">ACFONL_11210</name>
</gene>
<feature type="transmembrane region" description="Helical" evidence="1">
    <location>
        <begin position="34"/>
        <end position="53"/>
    </location>
</feature>
<evidence type="ECO:0000313" key="3">
    <source>
        <dbReference type="Proteomes" id="UP001595704"/>
    </source>
</evidence>
<proteinExistence type="predicted"/>
<protein>
    <recommendedName>
        <fullName evidence="4">GGDEF domain-containing protein</fullName>
    </recommendedName>
</protein>
<dbReference type="EMBL" id="JBHRYC010000052">
    <property type="protein sequence ID" value="MFC3637932.1"/>
    <property type="molecule type" value="Genomic_DNA"/>
</dbReference>
<keyword evidence="1" id="KW-0472">Membrane</keyword>
<evidence type="ECO:0008006" key="4">
    <source>
        <dbReference type="Google" id="ProtNLM"/>
    </source>
</evidence>